<accession>J9FG07</accession>
<protein>
    <submittedName>
        <fullName evidence="1">Uncharacterized protein</fullName>
    </submittedName>
</protein>
<comment type="caution">
    <text evidence="1">The sequence shown here is derived from an EMBL/GenBank/DDBJ whole genome shotgun (WGS) entry which is preliminary data.</text>
</comment>
<evidence type="ECO:0000313" key="1">
    <source>
        <dbReference type="EMBL" id="EJW93373.1"/>
    </source>
</evidence>
<dbReference type="AlphaFoldDB" id="J9FG07"/>
<reference evidence="1" key="1">
    <citation type="journal article" date="2012" name="PLoS ONE">
        <title>Gene sets for utilization of primary and secondary nutrition supplies in the distal gut of endangered iberian lynx.</title>
        <authorList>
            <person name="Alcaide M."/>
            <person name="Messina E."/>
            <person name="Richter M."/>
            <person name="Bargiela R."/>
            <person name="Peplies J."/>
            <person name="Huws S.A."/>
            <person name="Newbold C.J."/>
            <person name="Golyshin P.N."/>
            <person name="Simon M.A."/>
            <person name="Lopez G."/>
            <person name="Yakimov M.M."/>
            <person name="Ferrer M."/>
        </authorList>
    </citation>
    <scope>NUCLEOTIDE SEQUENCE</scope>
</reference>
<organism evidence="1">
    <name type="scientific">gut metagenome</name>
    <dbReference type="NCBI Taxonomy" id="749906"/>
    <lineage>
        <taxon>unclassified sequences</taxon>
        <taxon>metagenomes</taxon>
        <taxon>organismal metagenomes</taxon>
    </lineage>
</organism>
<name>J9FG07_9ZZZZ</name>
<sequence length="59" mass="6686">MTLNKIALNTLKTAQKVFRTQNQSFSVKTLQRLCSTPSGALETLAMVMDLRHLLHEVKE</sequence>
<proteinExistence type="predicted"/>
<gene>
    <name evidence="1" type="ORF">EVA_18520</name>
</gene>
<dbReference type="EMBL" id="AMCI01007007">
    <property type="protein sequence ID" value="EJW93373.1"/>
    <property type="molecule type" value="Genomic_DNA"/>
</dbReference>